<dbReference type="InterPro" id="IPR011110">
    <property type="entry name" value="Reg_prop"/>
</dbReference>
<dbReference type="PANTHER" id="PTHR43047:SF72">
    <property type="entry name" value="OSMOSENSING HISTIDINE PROTEIN KINASE SLN1"/>
    <property type="match status" value="1"/>
</dbReference>
<keyword evidence="5" id="KW-0418">Kinase</keyword>
<comment type="catalytic activity">
    <reaction evidence="1">
        <text>ATP + protein L-histidine = ADP + protein N-phospho-L-histidine.</text>
        <dbReference type="EC" id="2.7.13.3"/>
    </reaction>
</comment>
<keyword evidence="7" id="KW-0812">Transmembrane</keyword>
<protein>
    <recommendedName>
        <fullName evidence="2">histidine kinase</fullName>
        <ecNumber evidence="2">2.7.13.3</ecNumber>
    </recommendedName>
</protein>
<dbReference type="SMART" id="SM00387">
    <property type="entry name" value="HATPase_c"/>
    <property type="match status" value="1"/>
</dbReference>
<dbReference type="InterPro" id="IPR001789">
    <property type="entry name" value="Sig_transdc_resp-reg_receiver"/>
</dbReference>
<organism evidence="11 12">
    <name type="scientific">Luteimonas colneyensis</name>
    <dbReference type="NCBI Taxonomy" id="2762230"/>
    <lineage>
        <taxon>Bacteria</taxon>
        <taxon>Pseudomonadati</taxon>
        <taxon>Pseudomonadota</taxon>
        <taxon>Gammaproteobacteria</taxon>
        <taxon>Lysobacterales</taxon>
        <taxon>Lysobacteraceae</taxon>
        <taxon>Luteimonas</taxon>
    </lineage>
</organism>
<keyword evidence="8" id="KW-0732">Signal</keyword>
<name>A0ABR8UKQ3_9GAMM</name>
<dbReference type="Pfam" id="PF07495">
    <property type="entry name" value="Y_Y_Y"/>
    <property type="match status" value="1"/>
</dbReference>
<dbReference type="InterPro" id="IPR003594">
    <property type="entry name" value="HATPase_dom"/>
</dbReference>
<dbReference type="SUPFAM" id="SSF55874">
    <property type="entry name" value="ATPase domain of HSP90 chaperone/DNA topoisomerase II/histidine kinase"/>
    <property type="match status" value="1"/>
</dbReference>
<dbReference type="InterPro" id="IPR005467">
    <property type="entry name" value="His_kinase_dom"/>
</dbReference>
<dbReference type="EC" id="2.7.13.3" evidence="2"/>
<dbReference type="SUPFAM" id="SSF47384">
    <property type="entry name" value="Homodimeric domain of signal transducing histidine kinase"/>
    <property type="match status" value="1"/>
</dbReference>
<keyword evidence="4" id="KW-0808">Transferase</keyword>
<dbReference type="CDD" id="cd16922">
    <property type="entry name" value="HATPase_EvgS-ArcB-TorS-like"/>
    <property type="match status" value="1"/>
</dbReference>
<dbReference type="InterPro" id="IPR011006">
    <property type="entry name" value="CheY-like_superfamily"/>
</dbReference>
<proteinExistence type="predicted"/>
<evidence type="ECO:0000313" key="12">
    <source>
        <dbReference type="Proteomes" id="UP000647183"/>
    </source>
</evidence>
<dbReference type="Pfam" id="PF07494">
    <property type="entry name" value="Reg_prop"/>
    <property type="match status" value="2"/>
</dbReference>
<reference evidence="11 12" key="1">
    <citation type="submission" date="2020-08" db="EMBL/GenBank/DDBJ databases">
        <title>A Genomic Blueprint of the Chicken Gut Microbiome.</title>
        <authorList>
            <person name="Gilroy R."/>
            <person name="Ravi A."/>
            <person name="Getino M."/>
            <person name="Pursley I."/>
            <person name="Horton D.L."/>
            <person name="Alikhan N.-F."/>
            <person name="Baker D."/>
            <person name="Gharbi K."/>
            <person name="Hall N."/>
            <person name="Watson M."/>
            <person name="Adriaenssens E.M."/>
            <person name="Foster-Nyarko E."/>
            <person name="Jarju S."/>
            <person name="Secka A."/>
            <person name="Antonio M."/>
            <person name="Oren A."/>
            <person name="Chaudhuri R."/>
            <person name="La Ragione R.M."/>
            <person name="Hildebrand F."/>
            <person name="Pallen M.J."/>
        </authorList>
    </citation>
    <scope>NUCLEOTIDE SEQUENCE [LARGE SCALE GENOMIC DNA]</scope>
    <source>
        <strain evidence="11 12">Sa2BVA3</strain>
    </source>
</reference>
<dbReference type="SMART" id="SM00448">
    <property type="entry name" value="REC"/>
    <property type="match status" value="1"/>
</dbReference>
<dbReference type="Gene3D" id="3.40.50.2300">
    <property type="match status" value="1"/>
</dbReference>
<evidence type="ECO:0000256" key="1">
    <source>
        <dbReference type="ARBA" id="ARBA00000085"/>
    </source>
</evidence>
<feature type="domain" description="Response regulatory" evidence="10">
    <location>
        <begin position="1064"/>
        <end position="1178"/>
    </location>
</feature>
<keyword evidence="12" id="KW-1185">Reference proteome</keyword>
<feature type="transmembrane region" description="Helical" evidence="7">
    <location>
        <begin position="765"/>
        <end position="788"/>
    </location>
</feature>
<dbReference type="InterPro" id="IPR036097">
    <property type="entry name" value="HisK_dim/P_sf"/>
</dbReference>
<sequence>MRGWWTCLLLCLLWLPAGVAAASMPQLPQPRQISVFDGLPSNRVNALAEDRRGYLWIATRDGLARYDGVGFRIWRVGEGLRDNFVWSVHVDAADRVWIGTSTSGLAMLDVDREHFTWYDRATRPEMASNDIWSVNGTPDGDIWFGSSDGGLHRLSPDGRIRRYGYDPDDPGSLPSDGVSHLVVDRRDGSLWVGTKGGVARWTGDGFARLPAELLGTLMVDGLAMDDAGSLWMGIHGEGRVRHADGRIESLPWNDPVLGGPALNMLLQDAQGARWLDTRSGLAWVHGERVANVPLYSTTSRGLVRPAWSSAYEDREGGLWFASTDAGLWHLPANWRDFTVLQRRLGDSASLANAFVYSAAPSTAGQGRGLWLVGSGGVLDHLDPETGQVEHRLASACGTLFITGVIETRDGRVWLGCQDQLVRFDPRTGGLQRWLADGSGDAAPAGRIAQFVEQRDGTLWLASHQSIQLRSADGRVLDTIDRGTGRGMDGTTGIEQLLLAPDGGIWAATSAGLLAWDDGARTFAPVPGAPGDAAYSVAIAGDGTVWLAGHGELTSWHWDGASLQARRRIGPSEGLPMVAPGGVVVDTAGIVWLTTVRGLVRFDPEAGRLRVYGVRDGLPSHEFSEFPVAVSVQGYIAAGTADGLLLFHPRQVEWSQRMPTLAIESIDLRRGDERVALSPQSSLLLRHDDRDLRVVARLLSFTDAHAHRYRFRLEGYDPGWVDTGAAGERVFARLEPGPYRLHVQARTADDEWTPVQVLQLHVQSPWWTSPLAMVVYAVSGALLLLWGAYAYRLRLKRRHAWQLNEEKRELAEQASLAKTRFLATLGHEVRTPMTGVLGMSELLLATKLDPRQRGYADAIRHAGEHLMRLVNDALDLARIEAGKLELVAQPFDLVELLDEVAGLVEPLARRRGLTFRRHVDAHTPRWLLGDPGRVRQVLLNLLGNAVKFTESGSVSLQAAPIASGGVRLVVSDTGPGLNAEQQAHLFRRFEQADGARTAARYGGSGLGLAICQELALAMGGRIELDSTPGQGTDFTLDLPLPESTPPAAPKEPAGAVARAAEGGLSLLLVEDDPTVADVVAGLLRALGHDVAHVPHGLAALSEVANTRFDMALLDLDLPGITGMALASQLRAGGFSAPLVAVTARADAEAEPLAREAGFDAFLRKPVTAAMLGAAIDALRTQVDDGR</sequence>
<dbReference type="Gene3D" id="2.130.10.10">
    <property type="entry name" value="YVTN repeat-like/Quinoprotein amine dehydrogenase"/>
    <property type="match status" value="3"/>
</dbReference>
<evidence type="ECO:0000256" key="4">
    <source>
        <dbReference type="ARBA" id="ARBA00022679"/>
    </source>
</evidence>
<evidence type="ECO:0000256" key="8">
    <source>
        <dbReference type="SAM" id="SignalP"/>
    </source>
</evidence>
<dbReference type="Pfam" id="PF02518">
    <property type="entry name" value="HATPase_c"/>
    <property type="match status" value="1"/>
</dbReference>
<feature type="domain" description="Histidine kinase" evidence="9">
    <location>
        <begin position="823"/>
        <end position="1041"/>
    </location>
</feature>
<dbReference type="SUPFAM" id="SSF52172">
    <property type="entry name" value="CheY-like"/>
    <property type="match status" value="1"/>
</dbReference>
<evidence type="ECO:0000256" key="3">
    <source>
        <dbReference type="ARBA" id="ARBA00022553"/>
    </source>
</evidence>
<dbReference type="InterPro" id="IPR004358">
    <property type="entry name" value="Sig_transdc_His_kin-like_C"/>
</dbReference>
<accession>A0ABR8UKQ3</accession>
<dbReference type="PROSITE" id="PS50110">
    <property type="entry name" value="RESPONSE_REGULATORY"/>
    <property type="match status" value="1"/>
</dbReference>
<dbReference type="Gene3D" id="2.60.40.10">
    <property type="entry name" value="Immunoglobulins"/>
    <property type="match status" value="1"/>
</dbReference>
<feature type="chain" id="PRO_5047091946" description="histidine kinase" evidence="8">
    <location>
        <begin position="23"/>
        <end position="1185"/>
    </location>
</feature>
<dbReference type="InterPro" id="IPR013783">
    <property type="entry name" value="Ig-like_fold"/>
</dbReference>
<evidence type="ECO:0000256" key="2">
    <source>
        <dbReference type="ARBA" id="ARBA00012438"/>
    </source>
</evidence>
<keyword evidence="3 6" id="KW-0597">Phosphoprotein</keyword>
<dbReference type="InterPro" id="IPR015943">
    <property type="entry name" value="WD40/YVTN_repeat-like_dom_sf"/>
</dbReference>
<feature type="modified residue" description="4-aspartylphosphate" evidence="6">
    <location>
        <position position="1113"/>
    </location>
</feature>
<dbReference type="Gene3D" id="3.30.565.10">
    <property type="entry name" value="Histidine kinase-like ATPase, C-terminal domain"/>
    <property type="match status" value="1"/>
</dbReference>
<dbReference type="InterPro" id="IPR036890">
    <property type="entry name" value="HATPase_C_sf"/>
</dbReference>
<dbReference type="InterPro" id="IPR011123">
    <property type="entry name" value="Y_Y_Y"/>
</dbReference>
<dbReference type="CDD" id="cd17546">
    <property type="entry name" value="REC_hyHK_CKI1_RcsC-like"/>
    <property type="match status" value="1"/>
</dbReference>
<keyword evidence="7" id="KW-0472">Membrane</keyword>
<dbReference type="PRINTS" id="PR00344">
    <property type="entry name" value="BCTRLSENSOR"/>
</dbReference>
<dbReference type="Pfam" id="PF00072">
    <property type="entry name" value="Response_reg"/>
    <property type="match status" value="1"/>
</dbReference>
<dbReference type="PROSITE" id="PS50109">
    <property type="entry name" value="HIS_KIN"/>
    <property type="match status" value="1"/>
</dbReference>
<dbReference type="PANTHER" id="PTHR43047">
    <property type="entry name" value="TWO-COMPONENT HISTIDINE PROTEIN KINASE"/>
    <property type="match status" value="1"/>
</dbReference>
<evidence type="ECO:0000259" key="10">
    <source>
        <dbReference type="PROSITE" id="PS50110"/>
    </source>
</evidence>
<dbReference type="Gene3D" id="1.10.287.130">
    <property type="match status" value="1"/>
</dbReference>
<evidence type="ECO:0000313" key="11">
    <source>
        <dbReference type="EMBL" id="MBD7988615.1"/>
    </source>
</evidence>
<comment type="caution">
    <text evidence="11">The sequence shown here is derived from an EMBL/GenBank/DDBJ whole genome shotgun (WGS) entry which is preliminary data.</text>
</comment>
<dbReference type="SUPFAM" id="SSF63829">
    <property type="entry name" value="Calcium-dependent phosphotriesterase"/>
    <property type="match status" value="2"/>
</dbReference>
<dbReference type="RefSeq" id="WP_191729802.1">
    <property type="nucleotide sequence ID" value="NZ_JACSQJ010000006.1"/>
</dbReference>
<dbReference type="CDD" id="cd00082">
    <property type="entry name" value="HisKA"/>
    <property type="match status" value="1"/>
</dbReference>
<evidence type="ECO:0000256" key="6">
    <source>
        <dbReference type="PROSITE-ProRule" id="PRU00169"/>
    </source>
</evidence>
<keyword evidence="7" id="KW-1133">Transmembrane helix</keyword>
<evidence type="ECO:0000259" key="9">
    <source>
        <dbReference type="PROSITE" id="PS50109"/>
    </source>
</evidence>
<gene>
    <name evidence="11" type="ORF">H9645_11325</name>
</gene>
<dbReference type="InterPro" id="IPR003661">
    <property type="entry name" value="HisK_dim/P_dom"/>
</dbReference>
<dbReference type="EMBL" id="JACSQJ010000006">
    <property type="protein sequence ID" value="MBD7988615.1"/>
    <property type="molecule type" value="Genomic_DNA"/>
</dbReference>
<dbReference type="Pfam" id="PF00512">
    <property type="entry name" value="HisKA"/>
    <property type="match status" value="1"/>
</dbReference>
<evidence type="ECO:0000256" key="7">
    <source>
        <dbReference type="SAM" id="Phobius"/>
    </source>
</evidence>
<feature type="signal peptide" evidence="8">
    <location>
        <begin position="1"/>
        <end position="22"/>
    </location>
</feature>
<dbReference type="SMART" id="SM00388">
    <property type="entry name" value="HisKA"/>
    <property type="match status" value="1"/>
</dbReference>
<dbReference type="Proteomes" id="UP000647183">
    <property type="component" value="Unassembled WGS sequence"/>
</dbReference>
<evidence type="ECO:0000256" key="5">
    <source>
        <dbReference type="ARBA" id="ARBA00022777"/>
    </source>
</evidence>